<evidence type="ECO:0000313" key="7">
    <source>
        <dbReference type="EMBL" id="RQP25855.1"/>
    </source>
</evidence>
<keyword evidence="3 5" id="KW-0378">Hydrolase</keyword>
<comment type="similarity">
    <text evidence="1">Belongs to the peptidase C2 family.</text>
</comment>
<accession>A0A3N7K4L5</accession>
<keyword evidence="2 5" id="KW-0645">Protease</keyword>
<evidence type="ECO:0000256" key="5">
    <source>
        <dbReference type="PROSITE-ProRule" id="PRU00239"/>
    </source>
</evidence>
<evidence type="ECO:0000256" key="2">
    <source>
        <dbReference type="ARBA" id="ARBA00022670"/>
    </source>
</evidence>
<dbReference type="Pfam" id="PF00648">
    <property type="entry name" value="Peptidase_C2"/>
    <property type="match status" value="1"/>
</dbReference>
<dbReference type="PRINTS" id="PR00704">
    <property type="entry name" value="CALPAIN"/>
</dbReference>
<gene>
    <name evidence="7" type="ORF">DZC73_02040</name>
</gene>
<dbReference type="AlphaFoldDB" id="A0A3N7K4L5"/>
<evidence type="ECO:0000313" key="8">
    <source>
        <dbReference type="Proteomes" id="UP000267464"/>
    </source>
</evidence>
<evidence type="ECO:0000256" key="4">
    <source>
        <dbReference type="ARBA" id="ARBA00022807"/>
    </source>
</evidence>
<sequence>MLLRSCTTHTGLTPRRNLAAMHPPGETCMPIATTIDSALTGPALTEPPKGPAAPGCVINPYALAEVMTGRRIDWKQVEDKPAMLEQVLGVPYEELFDPKFGGPLYIGGARQEDGSMRAQRSTLLDVEVPKGGDDLERAPMAELGGLATLKDVAKALNVNALDDLAIACIDWSTISRLRITLDLPQAVRDLRMARNYTPDVVRTISNDPALRLGNSVDWSPPGGTWEDAGRFFNETAEFFDPVQGAVANCYFIAALSAIAWSQPYRIAQQTRATGQGQGQFFDRVTFYKPDGQGVDRDIEVSETVPKTAGGFPIYARSSEDGEAWPAIYEKAFAKLKTGTTTDHPDITATGWGDCVWATAQLTGGSRAYYDTASRSADQLWNTLRSNCLSYRTIRPMTAWTYGSGADSPDHVDYSAANVVGSHCYTVLGWAYRNCRRYILLRNPWGSTEATVGSLDATVYAYDVSWWRPIALKDTDGTFAMEIGTFKKYFAGFGVVS</sequence>
<feature type="active site" evidence="5">
    <location>
        <position position="442"/>
    </location>
</feature>
<dbReference type="EMBL" id="QUSW01000001">
    <property type="protein sequence ID" value="RQP25855.1"/>
    <property type="molecule type" value="Genomic_DNA"/>
</dbReference>
<organism evidence="7 8">
    <name type="scientific">Piscinibacter terrae</name>
    <dbReference type="NCBI Taxonomy" id="2496871"/>
    <lineage>
        <taxon>Bacteria</taxon>
        <taxon>Pseudomonadati</taxon>
        <taxon>Pseudomonadota</taxon>
        <taxon>Betaproteobacteria</taxon>
        <taxon>Burkholderiales</taxon>
        <taxon>Sphaerotilaceae</taxon>
        <taxon>Piscinibacter</taxon>
    </lineage>
</organism>
<dbReference type="Proteomes" id="UP000267464">
    <property type="component" value="Unassembled WGS sequence"/>
</dbReference>
<feature type="domain" description="Calpain catalytic" evidence="6">
    <location>
        <begin position="216"/>
        <end position="496"/>
    </location>
</feature>
<protein>
    <recommendedName>
        <fullName evidence="6">Calpain catalytic domain-containing protein</fullName>
    </recommendedName>
</protein>
<proteinExistence type="inferred from homology"/>
<dbReference type="PANTHER" id="PTHR10183:SF379">
    <property type="entry name" value="CALPAIN-5"/>
    <property type="match status" value="1"/>
</dbReference>
<dbReference type="Gene3D" id="3.90.70.10">
    <property type="entry name" value="Cysteine proteinases"/>
    <property type="match status" value="1"/>
</dbReference>
<dbReference type="InterPro" id="IPR022684">
    <property type="entry name" value="Calpain_cysteine_protease"/>
</dbReference>
<evidence type="ECO:0000259" key="6">
    <source>
        <dbReference type="PROSITE" id="PS50203"/>
    </source>
</evidence>
<comment type="caution">
    <text evidence="7">The sequence shown here is derived from an EMBL/GenBank/DDBJ whole genome shotgun (WGS) entry which is preliminary data.</text>
</comment>
<dbReference type="SUPFAM" id="SSF54001">
    <property type="entry name" value="Cysteine proteinases"/>
    <property type="match status" value="1"/>
</dbReference>
<keyword evidence="8" id="KW-1185">Reference proteome</keyword>
<evidence type="ECO:0000256" key="3">
    <source>
        <dbReference type="ARBA" id="ARBA00022801"/>
    </source>
</evidence>
<reference evidence="7 8" key="2">
    <citation type="submission" date="2018-12" db="EMBL/GenBank/DDBJ databases">
        <title>Rhizobacter gummiphilus sp. nov., a rubber-degrading bacterium isolated from the soil of a botanical garden in Japan.</title>
        <authorList>
            <person name="Shunsuke S.S."/>
        </authorList>
    </citation>
    <scope>NUCLEOTIDE SEQUENCE [LARGE SCALE GENOMIC DNA]</scope>
    <source>
        <strain evidence="7 8">S-16</strain>
    </source>
</reference>
<name>A0A3N7K4L5_9BURK</name>
<feature type="active site" evidence="5">
    <location>
        <position position="422"/>
    </location>
</feature>
<dbReference type="InterPro" id="IPR001300">
    <property type="entry name" value="Peptidase_C2_calpain_cat"/>
</dbReference>
<dbReference type="PANTHER" id="PTHR10183">
    <property type="entry name" value="CALPAIN"/>
    <property type="match status" value="1"/>
</dbReference>
<dbReference type="InterPro" id="IPR038765">
    <property type="entry name" value="Papain-like_cys_pep_sf"/>
</dbReference>
<evidence type="ECO:0000256" key="1">
    <source>
        <dbReference type="ARBA" id="ARBA00007623"/>
    </source>
</evidence>
<dbReference type="PROSITE" id="PS50203">
    <property type="entry name" value="CALPAIN_CAT"/>
    <property type="match status" value="1"/>
</dbReference>
<dbReference type="GO" id="GO:0004198">
    <property type="term" value="F:calcium-dependent cysteine-type endopeptidase activity"/>
    <property type="evidence" value="ECO:0007669"/>
    <property type="project" value="InterPro"/>
</dbReference>
<keyword evidence="4 5" id="KW-0788">Thiol protease</keyword>
<feature type="active site" evidence="5">
    <location>
        <position position="249"/>
    </location>
</feature>
<dbReference type="SMART" id="SM00230">
    <property type="entry name" value="CysPc"/>
    <property type="match status" value="1"/>
</dbReference>
<dbReference type="GO" id="GO:0006508">
    <property type="term" value="P:proteolysis"/>
    <property type="evidence" value="ECO:0007669"/>
    <property type="project" value="UniProtKB-KW"/>
</dbReference>
<reference evidence="7 8" key="1">
    <citation type="submission" date="2018-08" db="EMBL/GenBank/DDBJ databases">
        <authorList>
            <person name="Khan S.A."/>
            <person name="Jeon C.O."/>
            <person name="Chun B.H."/>
            <person name="Jeong S.E."/>
        </authorList>
    </citation>
    <scope>NUCLEOTIDE SEQUENCE [LARGE SCALE GENOMIC DNA]</scope>
    <source>
        <strain evidence="7 8">S-16</strain>
    </source>
</reference>